<protein>
    <submittedName>
        <fullName evidence="3">Type I restriction-modification enzyme R subunit C-terminal domain-containing protein</fullName>
    </submittedName>
</protein>
<dbReference type="SUPFAM" id="SSF52540">
    <property type="entry name" value="P-loop containing nucleoside triphosphate hydrolases"/>
    <property type="match status" value="1"/>
</dbReference>
<dbReference type="PROSITE" id="PS51192">
    <property type="entry name" value="HELICASE_ATP_BIND_1"/>
    <property type="match status" value="1"/>
</dbReference>
<keyword evidence="4" id="KW-1185">Reference proteome</keyword>
<sequence>MSGQARRREQVPEQLKTVARKSPNFGRLYAMQPLLAIYGSQAEQSVFINPNVSYVASGQFGEVLAEELVQRAGVRIEGTRQVDRLAGLQRAGLLPGRTRDAFDTLRRGRNDAAHNHLFDTSKALMAVELCFQLGQFFSRAIDGVREISAFVPPRLPSDVAAGPAELEELREALGHHQRTLAESRTRLGEVGDRLEAERYGREEAEKLTAAAEQARAESEALAASYREEIERLRSEQRSRYNQERLKPRPVAAAAREAIVARAQRPEPLNEMQARVRIDEMLAAAGWTVQDKSDLNPLASQGVAVREFTLATGRADYVLYVDGMIVGVIEAKREGTALAGALAQNERYAAGVRREHSLAVWREEEPFAFRYATTGAETFFVNLLDPYARSRPVFAFHRPETIAAWMKRATEHPDAPTFRAVLRTGLPVLETHDLRAAQEEAIIGLEHSLGQDKPRALIQMATGAGKTYTAVTEAYRLLKHAGAGRILFLVDRNNLGRQAKAEFDKYRAPDENRKFTDLYNVDSLGRAGLQETSAVVVSTIQRMYSLLKGEPLEDTSEAEDREDASTLDENYMTDRPVAVEYNADVPIESFDVIVIDECHRSIYGLWRGVLDYFDAHLVGLTATPTRQTKGFFDNNLVSEYTYERAVADGVNVDFDVVTMDTSVREAGGAKIDKGTTVRIRDRKTRTQRYEELDEDFAYTVGQIGRTVITEDEIRAVLTAYRNNWQRWFPGRAELPKTLVFAASDDHADEVLKQVKEVFGRGDAFAKKITYRSRDKGDDPEQLVNDLRNSPLLRVAVTVDMIATGTDVRALECVIFLRAVRSPVLFEQMKGRGSRTIDADELKAVTPEAATDLAKDRFVLVDAVGVTASPLVDTRPMLPPDTGALSTDKLMDKAGSRSLTAEQAETLGRRLARLDRKLTEEEREQIEQASDGVPLGELVRRISDAVDVDTQDRAYRDGGADQARRLVQDAVEVLTTHPKLRKLIVGIKQQHDLTYDATTEVGIRLTEVPREERAEKELVEWRRLLDSRQRDEQAAEAIALQVILGSGSRVRPQKARAHLRELLATIKATNRTWTPKVIWDHYDLLGKASESLSKSAGLGDLMNLVRYTLGADDELRSYRTVVEERFEGWLLRQGQAGVEFTEDQLWWLHRIKDAIAVDVGMEREDFSHLPFSVKGGGRGFANAFGDKGRALELLDELNQELA</sequence>
<dbReference type="InterPro" id="IPR013670">
    <property type="entry name" value="EcoEI_R_C_dom"/>
</dbReference>
<dbReference type="InterPro" id="IPR006935">
    <property type="entry name" value="Helicase/UvrB_N"/>
</dbReference>
<dbReference type="InterPro" id="IPR014001">
    <property type="entry name" value="Helicase_ATP-bd"/>
</dbReference>
<reference evidence="3 4" key="1">
    <citation type="journal article" date="2019" name="Int. J. Syst. Evol. Microbiol.">
        <title>The Global Catalogue of Microorganisms (GCM) 10K type strain sequencing project: providing services to taxonomists for standard genome sequencing and annotation.</title>
        <authorList>
            <consortium name="The Broad Institute Genomics Platform"/>
            <consortium name="The Broad Institute Genome Sequencing Center for Infectious Disease"/>
            <person name="Wu L."/>
            <person name="Ma J."/>
        </authorList>
    </citation>
    <scope>NUCLEOTIDE SEQUENCE [LARGE SCALE GENOMIC DNA]</scope>
    <source>
        <strain evidence="3 4">JCM 16374</strain>
    </source>
</reference>
<dbReference type="SMART" id="SM00487">
    <property type="entry name" value="DEXDc"/>
    <property type="match status" value="1"/>
</dbReference>
<evidence type="ECO:0000313" key="3">
    <source>
        <dbReference type="EMBL" id="GAA2660548.1"/>
    </source>
</evidence>
<dbReference type="PANTHER" id="PTHR47396">
    <property type="entry name" value="TYPE I RESTRICTION ENZYME ECOKI R PROTEIN"/>
    <property type="match status" value="1"/>
</dbReference>
<accession>A0ABN3RTN9</accession>
<dbReference type="Gene3D" id="3.90.1570.30">
    <property type="match status" value="1"/>
</dbReference>
<dbReference type="InterPro" id="IPR001650">
    <property type="entry name" value="Helicase_C-like"/>
</dbReference>
<dbReference type="Pfam" id="PF00271">
    <property type="entry name" value="Helicase_C"/>
    <property type="match status" value="1"/>
</dbReference>
<evidence type="ECO:0000259" key="2">
    <source>
        <dbReference type="PROSITE" id="PS51192"/>
    </source>
</evidence>
<dbReference type="Pfam" id="PF04313">
    <property type="entry name" value="HSDR_N"/>
    <property type="match status" value="1"/>
</dbReference>
<dbReference type="InterPro" id="IPR027417">
    <property type="entry name" value="P-loop_NTPase"/>
</dbReference>
<gene>
    <name evidence="3" type="ORF">GCM10009864_29610</name>
</gene>
<dbReference type="InterPro" id="IPR007409">
    <property type="entry name" value="Restrct_endonuc_type1_HsdR_N"/>
</dbReference>
<feature type="domain" description="Helicase ATP-binding" evidence="2">
    <location>
        <begin position="446"/>
        <end position="641"/>
    </location>
</feature>
<dbReference type="Pfam" id="PF04851">
    <property type="entry name" value="ResIII"/>
    <property type="match status" value="1"/>
</dbReference>
<dbReference type="EMBL" id="BAAARK010000007">
    <property type="protein sequence ID" value="GAA2660548.1"/>
    <property type="molecule type" value="Genomic_DNA"/>
</dbReference>
<dbReference type="Gene3D" id="3.40.50.300">
    <property type="entry name" value="P-loop containing nucleotide triphosphate hydrolases"/>
    <property type="match status" value="2"/>
</dbReference>
<dbReference type="RefSeq" id="WP_344575597.1">
    <property type="nucleotide sequence ID" value="NZ_BAAARK010000007.1"/>
</dbReference>
<dbReference type="Pfam" id="PF08463">
    <property type="entry name" value="EcoEI_R_C"/>
    <property type="match status" value="1"/>
</dbReference>
<name>A0ABN3RTN9_9ACTN</name>
<feature type="coiled-coil region" evidence="1">
    <location>
        <begin position="166"/>
        <end position="235"/>
    </location>
</feature>
<proteinExistence type="predicted"/>
<evidence type="ECO:0000313" key="4">
    <source>
        <dbReference type="Proteomes" id="UP001500994"/>
    </source>
</evidence>
<dbReference type="InterPro" id="IPR050742">
    <property type="entry name" value="Helicase_Restrict-Modif_Enz"/>
</dbReference>
<dbReference type="Proteomes" id="UP001500994">
    <property type="component" value="Unassembled WGS sequence"/>
</dbReference>
<dbReference type="PANTHER" id="PTHR47396:SF1">
    <property type="entry name" value="ATP-DEPENDENT HELICASE IRC3-RELATED"/>
    <property type="match status" value="1"/>
</dbReference>
<organism evidence="3 4">
    <name type="scientific">Streptomyces lunalinharesii</name>
    <dbReference type="NCBI Taxonomy" id="333384"/>
    <lineage>
        <taxon>Bacteria</taxon>
        <taxon>Bacillati</taxon>
        <taxon>Actinomycetota</taxon>
        <taxon>Actinomycetes</taxon>
        <taxon>Kitasatosporales</taxon>
        <taxon>Streptomycetaceae</taxon>
        <taxon>Streptomyces</taxon>
    </lineage>
</organism>
<keyword evidence="1" id="KW-0175">Coiled coil</keyword>
<comment type="caution">
    <text evidence="3">The sequence shown here is derived from an EMBL/GenBank/DDBJ whole genome shotgun (WGS) entry which is preliminary data.</text>
</comment>
<evidence type="ECO:0000256" key="1">
    <source>
        <dbReference type="SAM" id="Coils"/>
    </source>
</evidence>